<dbReference type="Gene3D" id="1.10.530.10">
    <property type="match status" value="1"/>
</dbReference>
<gene>
    <name evidence="4" type="ordered locus">Daro_2441</name>
</gene>
<dbReference type="PROSITE" id="PS00922">
    <property type="entry name" value="TRANSGLYCOSYLASE"/>
    <property type="match status" value="1"/>
</dbReference>
<name>Q47DA5_DECAR</name>
<feature type="region of interest" description="Disordered" evidence="2">
    <location>
        <begin position="277"/>
        <end position="300"/>
    </location>
</feature>
<dbReference type="eggNOG" id="COG0741">
    <property type="taxonomic scope" value="Bacteria"/>
</dbReference>
<dbReference type="InterPro" id="IPR000189">
    <property type="entry name" value="Transglyc_AS"/>
</dbReference>
<accession>Q47DA5</accession>
<dbReference type="PANTHER" id="PTHR37423:SF2">
    <property type="entry name" value="MEMBRANE-BOUND LYTIC MUREIN TRANSGLYCOSYLASE C"/>
    <property type="match status" value="1"/>
</dbReference>
<dbReference type="GO" id="GO:0000270">
    <property type="term" value="P:peptidoglycan metabolic process"/>
    <property type="evidence" value="ECO:0007669"/>
    <property type="project" value="InterPro"/>
</dbReference>
<dbReference type="OrthoDB" id="9815002at2"/>
<dbReference type="InterPro" id="IPR023346">
    <property type="entry name" value="Lysozyme-like_dom_sf"/>
</dbReference>
<dbReference type="GO" id="GO:0016020">
    <property type="term" value="C:membrane"/>
    <property type="evidence" value="ECO:0007669"/>
    <property type="project" value="InterPro"/>
</dbReference>
<organism evidence="4">
    <name type="scientific">Dechloromonas aromatica (strain RCB)</name>
    <dbReference type="NCBI Taxonomy" id="159087"/>
    <lineage>
        <taxon>Bacteria</taxon>
        <taxon>Pseudomonadati</taxon>
        <taxon>Pseudomonadota</taxon>
        <taxon>Betaproteobacteria</taxon>
        <taxon>Rhodocyclales</taxon>
        <taxon>Azonexaceae</taxon>
        <taxon>Dechloromonas</taxon>
    </lineage>
</organism>
<dbReference type="GO" id="GO:0008933">
    <property type="term" value="F:peptidoglycan lytic transglycosylase activity"/>
    <property type="evidence" value="ECO:0007669"/>
    <property type="project" value="InterPro"/>
</dbReference>
<dbReference type="SUPFAM" id="SSF81901">
    <property type="entry name" value="HCP-like"/>
    <property type="match status" value="1"/>
</dbReference>
<dbReference type="SUPFAM" id="SSF53955">
    <property type="entry name" value="Lysozyme-like"/>
    <property type="match status" value="1"/>
</dbReference>
<sequence>MKSTKRSKQANQWQRPWLLLAFLAAFSVVKPAIADLSEQGKRAAALRTEAKSFEHGNGNPRNPEKAVELYCEAARLGDMEAQYNLGWMYAMGRGITRDDATAAYFFTMAAKQGDALAARMLRQVGEPIAKPPACLFDSEGDDIVSKAPLEHRKVMDLVQKLAPEYGIYPRFAMAIIRTESNFNPGAISPKNAQGLMQLIPETAERFNVKKPLDPEQNIRGGLSYLRWLLAYFEGNITLVAAAYNAGEGAVNRYAGIPPYAETQGYVKRIREMFKRDDHPFDPSVTTPSPELPKITRRQLM</sequence>
<dbReference type="InterPro" id="IPR011990">
    <property type="entry name" value="TPR-like_helical_dom_sf"/>
</dbReference>
<dbReference type="eggNOG" id="COG0790">
    <property type="taxonomic scope" value="Bacteria"/>
</dbReference>
<dbReference type="InterPro" id="IPR008258">
    <property type="entry name" value="Transglycosylase_SLT_dom_1"/>
</dbReference>
<proteinExistence type="inferred from homology"/>
<dbReference type="CAZy" id="GH23">
    <property type="family name" value="Glycoside Hydrolase Family 23"/>
</dbReference>
<dbReference type="KEGG" id="dar:Daro_2441"/>
<dbReference type="HOGENOM" id="CLU_065765_0_0_4"/>
<dbReference type="Gene3D" id="1.25.40.10">
    <property type="entry name" value="Tetratricopeptide repeat domain"/>
    <property type="match status" value="1"/>
</dbReference>
<comment type="similarity">
    <text evidence="1">Belongs to the transglycosylase Slt family.</text>
</comment>
<dbReference type="InterPro" id="IPR006597">
    <property type="entry name" value="Sel1-like"/>
</dbReference>
<dbReference type="AlphaFoldDB" id="Q47DA5"/>
<dbReference type="Pfam" id="PF08238">
    <property type="entry name" value="Sel1"/>
    <property type="match status" value="2"/>
</dbReference>
<dbReference type="PANTHER" id="PTHR37423">
    <property type="entry name" value="SOLUBLE LYTIC MUREIN TRANSGLYCOSYLASE-RELATED"/>
    <property type="match status" value="1"/>
</dbReference>
<dbReference type="SMART" id="SM00671">
    <property type="entry name" value="SEL1"/>
    <property type="match status" value="2"/>
</dbReference>
<evidence type="ECO:0000313" key="4">
    <source>
        <dbReference type="EMBL" id="AAZ47176.1"/>
    </source>
</evidence>
<dbReference type="STRING" id="159087.Daro_2441"/>
<evidence type="ECO:0000256" key="2">
    <source>
        <dbReference type="SAM" id="MobiDB-lite"/>
    </source>
</evidence>
<reference evidence="4" key="1">
    <citation type="submission" date="2005-08" db="EMBL/GenBank/DDBJ databases">
        <title>Complete sequence of Dechloromonas aromatica RCB.</title>
        <authorList>
            <person name="Salinero K.K."/>
            <person name="Copeland A."/>
            <person name="Lucas S."/>
            <person name="Lapidus A."/>
            <person name="Barry K."/>
            <person name="Detter J.C."/>
            <person name="Glavina T."/>
            <person name="Hammon N."/>
            <person name="Israni S."/>
            <person name="Pitluck S."/>
            <person name="Di Bartolo G."/>
            <person name="Trong S."/>
            <person name="Schmutz J."/>
            <person name="Larimer F."/>
            <person name="Land M."/>
            <person name="Ivanova N."/>
            <person name="Richardson P."/>
        </authorList>
    </citation>
    <scope>NUCLEOTIDE SEQUENCE</scope>
    <source>
        <strain evidence="4">RCB</strain>
    </source>
</reference>
<feature type="domain" description="Transglycosylase SLT" evidence="3">
    <location>
        <begin position="157"/>
        <end position="255"/>
    </location>
</feature>
<dbReference type="EMBL" id="CP000089">
    <property type="protein sequence ID" value="AAZ47176.1"/>
    <property type="molecule type" value="Genomic_DNA"/>
</dbReference>
<dbReference type="Pfam" id="PF01464">
    <property type="entry name" value="SLT"/>
    <property type="match status" value="1"/>
</dbReference>
<evidence type="ECO:0000259" key="3">
    <source>
        <dbReference type="Pfam" id="PF01464"/>
    </source>
</evidence>
<evidence type="ECO:0000256" key="1">
    <source>
        <dbReference type="ARBA" id="ARBA00007734"/>
    </source>
</evidence>
<protein>
    <submittedName>
        <fullName evidence="4">Lytic transglycosylase, catalytic</fullName>
    </submittedName>
</protein>
<dbReference type="CDD" id="cd00254">
    <property type="entry name" value="LT-like"/>
    <property type="match status" value="1"/>
</dbReference>